<feature type="region of interest" description="Disordered" evidence="1">
    <location>
        <begin position="1"/>
        <end position="20"/>
    </location>
</feature>
<proteinExistence type="predicted"/>
<protein>
    <submittedName>
        <fullName evidence="2">Uncharacterized protein</fullName>
    </submittedName>
</protein>
<evidence type="ECO:0000313" key="3">
    <source>
        <dbReference type="Proteomes" id="UP000324222"/>
    </source>
</evidence>
<evidence type="ECO:0000313" key="2">
    <source>
        <dbReference type="EMBL" id="MPC49485.1"/>
    </source>
</evidence>
<dbReference type="Proteomes" id="UP000324222">
    <property type="component" value="Unassembled WGS sequence"/>
</dbReference>
<dbReference type="EMBL" id="VSRR010008903">
    <property type="protein sequence ID" value="MPC49485.1"/>
    <property type="molecule type" value="Genomic_DNA"/>
</dbReference>
<name>A0A5B7FVX0_PORTR</name>
<comment type="caution">
    <text evidence="2">The sequence shown here is derived from an EMBL/GenBank/DDBJ whole genome shotgun (WGS) entry which is preliminary data.</text>
</comment>
<gene>
    <name evidence="2" type="ORF">E2C01_043287</name>
</gene>
<accession>A0A5B7FVX0</accession>
<organism evidence="2 3">
    <name type="scientific">Portunus trituberculatus</name>
    <name type="common">Swimming crab</name>
    <name type="synonym">Neptunus trituberculatus</name>
    <dbReference type="NCBI Taxonomy" id="210409"/>
    <lineage>
        <taxon>Eukaryota</taxon>
        <taxon>Metazoa</taxon>
        <taxon>Ecdysozoa</taxon>
        <taxon>Arthropoda</taxon>
        <taxon>Crustacea</taxon>
        <taxon>Multicrustacea</taxon>
        <taxon>Malacostraca</taxon>
        <taxon>Eumalacostraca</taxon>
        <taxon>Eucarida</taxon>
        <taxon>Decapoda</taxon>
        <taxon>Pleocyemata</taxon>
        <taxon>Brachyura</taxon>
        <taxon>Eubrachyura</taxon>
        <taxon>Portunoidea</taxon>
        <taxon>Portunidae</taxon>
        <taxon>Portuninae</taxon>
        <taxon>Portunus</taxon>
    </lineage>
</organism>
<feature type="compositionally biased region" description="Basic residues" evidence="1">
    <location>
        <begin position="1"/>
        <end position="12"/>
    </location>
</feature>
<sequence>MQKGHKKKKKRPSGRESPASSVGDLISALVFGIPYKISLYALQNNPILGARWCSQQYQSNLIATLSPSLQAFVDAISQQEVALTLKNLGSSSRSARDRGGEPANHSEAAAFVRPKASVGTLEEYLGSAVQLPPISGADLLRSNKSQVRDSLAGVCCPVTNMTTTMTHQKTSHNYHHSLMTGRTSYVCSEA</sequence>
<keyword evidence="3" id="KW-1185">Reference proteome</keyword>
<reference evidence="2 3" key="1">
    <citation type="submission" date="2019-05" db="EMBL/GenBank/DDBJ databases">
        <title>Another draft genome of Portunus trituberculatus and its Hox gene families provides insights of decapod evolution.</title>
        <authorList>
            <person name="Jeong J.-H."/>
            <person name="Song I."/>
            <person name="Kim S."/>
            <person name="Choi T."/>
            <person name="Kim D."/>
            <person name="Ryu S."/>
            <person name="Kim W."/>
        </authorList>
    </citation>
    <scope>NUCLEOTIDE SEQUENCE [LARGE SCALE GENOMIC DNA]</scope>
    <source>
        <tissue evidence="2">Muscle</tissue>
    </source>
</reference>
<evidence type="ECO:0000256" key="1">
    <source>
        <dbReference type="SAM" id="MobiDB-lite"/>
    </source>
</evidence>
<dbReference type="AlphaFoldDB" id="A0A5B7FVX0"/>